<evidence type="ECO:0000256" key="4">
    <source>
        <dbReference type="ARBA" id="ARBA00022475"/>
    </source>
</evidence>
<comment type="subcellular location">
    <subcellularLocation>
        <location evidence="1">Cell membrane</location>
        <topology evidence="1">Multi-pass membrane protein</topology>
    </subcellularLocation>
</comment>
<name>A0ABP9UM25_9BACT</name>
<evidence type="ECO:0000256" key="7">
    <source>
        <dbReference type="ARBA" id="ARBA00023136"/>
    </source>
</evidence>
<evidence type="ECO:0000256" key="3">
    <source>
        <dbReference type="ARBA" id="ARBA00022448"/>
    </source>
</evidence>
<keyword evidence="10" id="KW-1185">Reference proteome</keyword>
<feature type="transmembrane region" description="Helical" evidence="8">
    <location>
        <begin position="405"/>
        <end position="436"/>
    </location>
</feature>
<protein>
    <recommendedName>
        <fullName evidence="11">AI-2E family transporter</fullName>
    </recommendedName>
</protein>
<dbReference type="Pfam" id="PF01594">
    <property type="entry name" value="AI-2E_transport"/>
    <property type="match status" value="2"/>
</dbReference>
<dbReference type="Proteomes" id="UP001476282">
    <property type="component" value="Unassembled WGS sequence"/>
</dbReference>
<evidence type="ECO:0008006" key="11">
    <source>
        <dbReference type="Google" id="ProtNLM"/>
    </source>
</evidence>
<keyword evidence="5 8" id="KW-0812">Transmembrane</keyword>
<organism evidence="9 10">
    <name type="scientific">Haloferula sargassicola</name>
    <dbReference type="NCBI Taxonomy" id="490096"/>
    <lineage>
        <taxon>Bacteria</taxon>
        <taxon>Pseudomonadati</taxon>
        <taxon>Verrucomicrobiota</taxon>
        <taxon>Verrucomicrobiia</taxon>
        <taxon>Verrucomicrobiales</taxon>
        <taxon>Verrucomicrobiaceae</taxon>
        <taxon>Haloferula</taxon>
    </lineage>
</organism>
<evidence type="ECO:0000256" key="1">
    <source>
        <dbReference type="ARBA" id="ARBA00004651"/>
    </source>
</evidence>
<dbReference type="PANTHER" id="PTHR21716:SF53">
    <property type="entry name" value="PERMEASE PERM-RELATED"/>
    <property type="match status" value="1"/>
</dbReference>
<comment type="similarity">
    <text evidence="2">Belongs to the autoinducer-2 exporter (AI-2E) (TC 2.A.86) family.</text>
</comment>
<dbReference type="RefSeq" id="WP_353564972.1">
    <property type="nucleotide sequence ID" value="NZ_BAABRI010000001.1"/>
</dbReference>
<comment type="caution">
    <text evidence="9">The sequence shown here is derived from an EMBL/GenBank/DDBJ whole genome shotgun (WGS) entry which is preliminary data.</text>
</comment>
<keyword evidence="3" id="KW-0813">Transport</keyword>
<dbReference type="EMBL" id="BAABRI010000001">
    <property type="protein sequence ID" value="GAA5480813.1"/>
    <property type="molecule type" value="Genomic_DNA"/>
</dbReference>
<feature type="transmembrane region" description="Helical" evidence="8">
    <location>
        <begin position="322"/>
        <end position="355"/>
    </location>
</feature>
<dbReference type="InterPro" id="IPR002549">
    <property type="entry name" value="AI-2E-like"/>
</dbReference>
<keyword evidence="4" id="KW-1003">Cell membrane</keyword>
<keyword evidence="7 8" id="KW-0472">Membrane</keyword>
<reference evidence="9 10" key="1">
    <citation type="submission" date="2024-02" db="EMBL/GenBank/DDBJ databases">
        <title>Haloferula sargassicola NBRC 104335.</title>
        <authorList>
            <person name="Ichikawa N."/>
            <person name="Katano-Makiyama Y."/>
            <person name="Hidaka K."/>
        </authorList>
    </citation>
    <scope>NUCLEOTIDE SEQUENCE [LARGE SCALE GENOMIC DNA]</scope>
    <source>
        <strain evidence="9 10">NBRC 104335</strain>
    </source>
</reference>
<gene>
    <name evidence="9" type="ORF">Hsar01_00017</name>
</gene>
<evidence type="ECO:0000256" key="2">
    <source>
        <dbReference type="ARBA" id="ARBA00009773"/>
    </source>
</evidence>
<evidence type="ECO:0000313" key="9">
    <source>
        <dbReference type="EMBL" id="GAA5480813.1"/>
    </source>
</evidence>
<dbReference type="PANTHER" id="PTHR21716">
    <property type="entry name" value="TRANSMEMBRANE PROTEIN"/>
    <property type="match status" value="1"/>
</dbReference>
<evidence type="ECO:0000256" key="6">
    <source>
        <dbReference type="ARBA" id="ARBA00022989"/>
    </source>
</evidence>
<feature type="transmembrane region" description="Helical" evidence="8">
    <location>
        <begin position="367"/>
        <end position="385"/>
    </location>
</feature>
<evidence type="ECO:0000313" key="10">
    <source>
        <dbReference type="Proteomes" id="UP001476282"/>
    </source>
</evidence>
<feature type="transmembrane region" description="Helical" evidence="8">
    <location>
        <begin position="42"/>
        <end position="63"/>
    </location>
</feature>
<feature type="transmembrane region" description="Helical" evidence="8">
    <location>
        <begin position="234"/>
        <end position="255"/>
    </location>
</feature>
<evidence type="ECO:0000256" key="8">
    <source>
        <dbReference type="SAM" id="Phobius"/>
    </source>
</evidence>
<accession>A0ABP9UM25</accession>
<keyword evidence="6 8" id="KW-1133">Transmembrane helix</keyword>
<evidence type="ECO:0000256" key="5">
    <source>
        <dbReference type="ARBA" id="ARBA00022692"/>
    </source>
</evidence>
<feature type="transmembrane region" description="Helical" evidence="8">
    <location>
        <begin position="299"/>
        <end position="316"/>
    </location>
</feature>
<feature type="transmembrane region" description="Helical" evidence="8">
    <location>
        <begin position="75"/>
        <end position="100"/>
    </location>
</feature>
<proteinExistence type="inferred from homology"/>
<sequence length="466" mass="50820">MRRHPTPFQLRTLWNAATGVAIAVLGLLLTLIIWLVGKALGFLQPVIVPLAVAGIIAYLLDPVVRWFQKRGLTRLRAVIATFGAFLALGAALVALTIPLVGNQINAFRANSPSLTPASEEVIPKNAPFEQRIVTNLIVVRSDYSWTRPVIDTLLSAPESAEKTAPPAADAGAPPRETLTQQLNEYSASRQAAKNAGEDLPEPPTLDFYDTSMWSYLKDLNDDALRWIKGGTGKVLGFLGLILGFVMTPIYLYFFLKDSASIREHWHEYVPLKASRFKTEVIETLTEINGYMISFFRGQVLVAFIDGLFIGIGLTLFGLPLGILFGVMMAIVGIIPFVGNILTLIPACLLAFFHYSDPSHASIVGDNPWANVAAVCAIFFLAQQVNSMFTAPKIVGDSVGLHPMTVIFSMIFWSLILGGFVGALLAVPLTASIKVLFRRYIWEKTLRNPPPDSSTVGDPGDLDPDPV</sequence>
<feature type="transmembrane region" description="Helical" evidence="8">
    <location>
        <begin position="12"/>
        <end position="36"/>
    </location>
</feature>